<accession>A0ABQ0CB44</accession>
<gene>
    <name evidence="1" type="ORF">SIID45300_02417</name>
</gene>
<evidence type="ECO:0000313" key="2">
    <source>
        <dbReference type="Proteomes" id="UP001628193"/>
    </source>
</evidence>
<organism evidence="1 2">
    <name type="scientific">Candidatus Magnetaquiglobus chichijimensis</name>
    <dbReference type="NCBI Taxonomy" id="3141448"/>
    <lineage>
        <taxon>Bacteria</taxon>
        <taxon>Pseudomonadati</taxon>
        <taxon>Pseudomonadota</taxon>
        <taxon>Magnetococcia</taxon>
        <taxon>Magnetococcales</taxon>
        <taxon>Candidatus Magnetaquicoccaceae</taxon>
        <taxon>Candidatus Magnetaquiglobus</taxon>
    </lineage>
</organism>
<protein>
    <submittedName>
        <fullName evidence="1">Uncharacterized protein</fullName>
    </submittedName>
</protein>
<keyword evidence="2" id="KW-1185">Reference proteome</keyword>
<comment type="caution">
    <text evidence="1">The sequence shown here is derived from an EMBL/GenBank/DDBJ whole genome shotgun (WGS) entry which is preliminary data.</text>
</comment>
<sequence length="44" mass="5407">MMKWLKRFWGWIRSEVEHAKALRTMKEIGMGNPRRRTYWARKGG</sequence>
<dbReference type="EMBL" id="BAAFGK010000004">
    <property type="protein sequence ID" value="GAB0058075.1"/>
    <property type="molecule type" value="Genomic_DNA"/>
</dbReference>
<proteinExistence type="predicted"/>
<evidence type="ECO:0000313" key="1">
    <source>
        <dbReference type="EMBL" id="GAB0058075.1"/>
    </source>
</evidence>
<dbReference type="Proteomes" id="UP001628193">
    <property type="component" value="Unassembled WGS sequence"/>
</dbReference>
<reference evidence="1 2" key="1">
    <citation type="submission" date="2024-09" db="EMBL/GenBank/DDBJ databases">
        <title>Draft genome sequence of Candidatus Magnetaquicoccaceae bacterium FCR-1.</title>
        <authorList>
            <person name="Shimoshige H."/>
            <person name="Shimamura S."/>
            <person name="Taoka A."/>
            <person name="Kobayashi H."/>
            <person name="Maekawa T."/>
        </authorList>
    </citation>
    <scope>NUCLEOTIDE SEQUENCE [LARGE SCALE GENOMIC DNA]</scope>
    <source>
        <strain evidence="1 2">FCR-1</strain>
    </source>
</reference>
<name>A0ABQ0CB44_9PROT</name>